<dbReference type="InterPro" id="IPR031157">
    <property type="entry name" value="G_TR_CS"/>
</dbReference>
<dbReference type="PANTHER" id="PTHR43721:SF11">
    <property type="entry name" value="SELENOCYSTEINE-SPECIFIC ELONGATION FACTOR"/>
    <property type="match status" value="1"/>
</dbReference>
<name>A0A7W9SEU7_9FIRM</name>
<dbReference type="SUPFAM" id="SSF52540">
    <property type="entry name" value="P-loop containing nucleoside triphosphate hydrolases"/>
    <property type="match status" value="1"/>
</dbReference>
<evidence type="ECO:0000256" key="8">
    <source>
        <dbReference type="ARBA" id="ARBA00031615"/>
    </source>
</evidence>
<comment type="caution">
    <text evidence="10">The sequence shown here is derived from an EMBL/GenBank/DDBJ whole genome shotgun (WGS) entry which is preliminary data.</text>
</comment>
<evidence type="ECO:0000256" key="1">
    <source>
        <dbReference type="ARBA" id="ARBA00004496"/>
    </source>
</evidence>
<evidence type="ECO:0000256" key="6">
    <source>
        <dbReference type="ARBA" id="ARBA00023134"/>
    </source>
</evidence>
<dbReference type="Gene3D" id="1.10.10.2770">
    <property type="match status" value="1"/>
</dbReference>
<dbReference type="Pfam" id="PF25461">
    <property type="entry name" value="Beta-barrel_SelB"/>
    <property type="match status" value="1"/>
</dbReference>
<dbReference type="InterPro" id="IPR015190">
    <property type="entry name" value="Elong_fac_SelB-wing-hlx_typ-2"/>
</dbReference>
<dbReference type="Pfam" id="PF09106">
    <property type="entry name" value="WHD_2nd_SelB"/>
    <property type="match status" value="1"/>
</dbReference>
<gene>
    <name evidence="10" type="ORF">HNQ46_000831</name>
</gene>
<dbReference type="SUPFAM" id="SSF50447">
    <property type="entry name" value="Translation proteins"/>
    <property type="match status" value="1"/>
</dbReference>
<dbReference type="Gene3D" id="2.40.30.10">
    <property type="entry name" value="Translation factors"/>
    <property type="match status" value="1"/>
</dbReference>
<dbReference type="SUPFAM" id="SSF50465">
    <property type="entry name" value="EF-Tu/eEF-1alpha/eIF2-gamma C-terminal domain"/>
    <property type="match status" value="1"/>
</dbReference>
<reference evidence="10 11" key="1">
    <citation type="submission" date="2020-08" db="EMBL/GenBank/DDBJ databases">
        <title>Genomic Encyclopedia of Type Strains, Phase IV (KMG-IV): sequencing the most valuable type-strain genomes for metagenomic binning, comparative biology and taxonomic classification.</title>
        <authorList>
            <person name="Goeker M."/>
        </authorList>
    </citation>
    <scope>NUCLEOTIDE SEQUENCE [LARGE SCALE GENOMIC DNA]</scope>
    <source>
        <strain evidence="10 11">DSM 17245</strain>
    </source>
</reference>
<dbReference type="CDD" id="cd04171">
    <property type="entry name" value="SelB"/>
    <property type="match status" value="1"/>
</dbReference>
<dbReference type="InterPro" id="IPR004535">
    <property type="entry name" value="Transl_elong_SelB"/>
</dbReference>
<dbReference type="InterPro" id="IPR027417">
    <property type="entry name" value="P-loop_NTPase"/>
</dbReference>
<dbReference type="InterPro" id="IPR009000">
    <property type="entry name" value="Transl_B-barrel_sf"/>
</dbReference>
<dbReference type="Proteomes" id="UP000522163">
    <property type="component" value="Unassembled WGS sequence"/>
</dbReference>
<dbReference type="GO" id="GO:0005737">
    <property type="term" value="C:cytoplasm"/>
    <property type="evidence" value="ECO:0007669"/>
    <property type="project" value="UniProtKB-SubCell"/>
</dbReference>
<keyword evidence="10" id="KW-0251">Elongation factor</keyword>
<dbReference type="AlphaFoldDB" id="A0A7W9SEU7"/>
<dbReference type="InterPro" id="IPR009001">
    <property type="entry name" value="Transl_elong_EF1A/Init_IF2_C"/>
</dbReference>
<dbReference type="Gene3D" id="3.40.50.300">
    <property type="entry name" value="P-loop containing nucleotide triphosphate hydrolases"/>
    <property type="match status" value="1"/>
</dbReference>
<keyword evidence="4" id="KW-0547">Nucleotide-binding</keyword>
<dbReference type="GeneID" id="85014389"/>
<dbReference type="NCBIfam" id="TIGR00231">
    <property type="entry name" value="small_GTP"/>
    <property type="match status" value="1"/>
</dbReference>
<evidence type="ECO:0000313" key="11">
    <source>
        <dbReference type="Proteomes" id="UP000522163"/>
    </source>
</evidence>
<dbReference type="GO" id="GO:0005525">
    <property type="term" value="F:GTP binding"/>
    <property type="evidence" value="ECO:0007669"/>
    <property type="project" value="UniProtKB-KW"/>
</dbReference>
<dbReference type="CDD" id="cd15491">
    <property type="entry name" value="selB_III"/>
    <property type="match status" value="1"/>
</dbReference>
<dbReference type="InterPro" id="IPR004161">
    <property type="entry name" value="EFTu-like_2"/>
</dbReference>
<dbReference type="NCBIfam" id="TIGR00475">
    <property type="entry name" value="selB"/>
    <property type="match status" value="1"/>
</dbReference>
<dbReference type="InterPro" id="IPR036388">
    <property type="entry name" value="WH-like_DNA-bd_sf"/>
</dbReference>
<evidence type="ECO:0000313" key="10">
    <source>
        <dbReference type="EMBL" id="MBB6040868.1"/>
    </source>
</evidence>
<organism evidence="10 11">
    <name type="scientific">Oribacterium sinus</name>
    <dbReference type="NCBI Taxonomy" id="237576"/>
    <lineage>
        <taxon>Bacteria</taxon>
        <taxon>Bacillati</taxon>
        <taxon>Bacillota</taxon>
        <taxon>Clostridia</taxon>
        <taxon>Lachnospirales</taxon>
        <taxon>Lachnospiraceae</taxon>
        <taxon>Oribacterium</taxon>
    </lineage>
</organism>
<dbReference type="InterPro" id="IPR036390">
    <property type="entry name" value="WH_DNA-bd_sf"/>
</dbReference>
<dbReference type="CDD" id="cd03696">
    <property type="entry name" value="SelB_II"/>
    <property type="match status" value="1"/>
</dbReference>
<sequence>MKHIIIGTAGHIDHGKTSLIRALTGRETDRLKEEQDRGITIELGFTWFDLKDGTRCGVIDVPGHEKFIQQMVSGVCGMDMVLLVVAADEGIMPQTREHLDILSLLGIENCIVVLTKCDLVDEDWISMVKEDIREEFRGTMLEKAKIVEVSTKTGAGIDGCKDAILEMVKTLPEKSPSGLPRLPIDRIFSLQGLGTIITGTLISGTLTKGDGVEIYPKRLPVRIRNIQVHEQDAEQAVAGQRVALNLTGLKKGDIKKGAVLARENSFENTKLLDAKVRILPSSQRTVKNRERLHFLTGTIELLCRIILLDKEELKAGEEGYCQILLEQEMVFAKGDPFLLRFYSPVETIGGGTVLEANAKKKKRFREEEIDALRRKEEGSLEETLESYFLEAKFGAGLKEAGKDLSLENEELLPLVEELRGNGKLCELPLQQGTVYLHGDNKFYWESKCKEELEKFRKAHPYRIGMAKAELREKLWKKGNTKVFDALLSLLPELQSKGDLLYLSSQEDFKDANYQGIEKNILTTLENAGYQLLKLEELERGKAKEEDFQDILQNTIVEGRVVKVGEDPELLILAQDLEKVKAWVLEYFQKEEVLGIATLKDAFSTSRKCAKAMIQYFDREKITKKVSGESERVAGPAAK</sequence>
<dbReference type="RefSeq" id="WP_183683275.1">
    <property type="nucleotide sequence ID" value="NZ_JACHHH010000003.1"/>
</dbReference>
<evidence type="ECO:0000259" key="9">
    <source>
        <dbReference type="PROSITE" id="PS51722"/>
    </source>
</evidence>
<dbReference type="SUPFAM" id="SSF46785">
    <property type="entry name" value="Winged helix' DNA-binding domain"/>
    <property type="match status" value="1"/>
</dbReference>
<dbReference type="InterPro" id="IPR050055">
    <property type="entry name" value="EF-Tu_GTPase"/>
</dbReference>
<dbReference type="InterPro" id="IPR005225">
    <property type="entry name" value="Small_GTP-bd"/>
</dbReference>
<dbReference type="PANTHER" id="PTHR43721">
    <property type="entry name" value="ELONGATION FACTOR TU-RELATED"/>
    <property type="match status" value="1"/>
</dbReference>
<protein>
    <recommendedName>
        <fullName evidence="2">Selenocysteine-specific elongation factor</fullName>
    </recommendedName>
    <alternativeName>
        <fullName evidence="8">SelB translation factor</fullName>
    </alternativeName>
</protein>
<comment type="function">
    <text evidence="7">Translation factor necessary for the incorporation of selenocysteine into proteins. It probably replaces EF-Tu for the insertion of selenocysteine directed by the UGA codon. SelB binds GTP and GDP.</text>
</comment>
<keyword evidence="6" id="KW-0342">GTP-binding</keyword>
<dbReference type="Gene3D" id="1.10.10.10">
    <property type="entry name" value="Winged helix-like DNA-binding domain superfamily/Winged helix DNA-binding domain"/>
    <property type="match status" value="1"/>
</dbReference>
<dbReference type="InterPro" id="IPR000795">
    <property type="entry name" value="T_Tr_GTP-bd_dom"/>
</dbReference>
<dbReference type="GO" id="GO:0003746">
    <property type="term" value="F:translation elongation factor activity"/>
    <property type="evidence" value="ECO:0007669"/>
    <property type="project" value="UniProtKB-KW"/>
</dbReference>
<proteinExistence type="predicted"/>
<keyword evidence="3" id="KW-0963">Cytoplasm</keyword>
<dbReference type="Pfam" id="PF00009">
    <property type="entry name" value="GTP_EFTU"/>
    <property type="match status" value="1"/>
</dbReference>
<evidence type="ECO:0000256" key="2">
    <source>
        <dbReference type="ARBA" id="ARBA00015953"/>
    </source>
</evidence>
<feature type="domain" description="Tr-type G" evidence="9">
    <location>
        <begin position="1"/>
        <end position="177"/>
    </location>
</feature>
<dbReference type="GO" id="GO:0001514">
    <property type="term" value="P:selenocysteine incorporation"/>
    <property type="evidence" value="ECO:0007669"/>
    <property type="project" value="InterPro"/>
</dbReference>
<comment type="subcellular location">
    <subcellularLocation>
        <location evidence="1">Cytoplasm</location>
    </subcellularLocation>
</comment>
<keyword evidence="5" id="KW-0648">Protein biosynthesis</keyword>
<dbReference type="FunFam" id="3.40.50.300:FF:001064">
    <property type="entry name" value="Selenocysteine-specific translation elongation factor"/>
    <property type="match status" value="1"/>
</dbReference>
<evidence type="ECO:0000256" key="5">
    <source>
        <dbReference type="ARBA" id="ARBA00022917"/>
    </source>
</evidence>
<evidence type="ECO:0000256" key="7">
    <source>
        <dbReference type="ARBA" id="ARBA00025526"/>
    </source>
</evidence>
<evidence type="ECO:0000256" key="3">
    <source>
        <dbReference type="ARBA" id="ARBA00022490"/>
    </source>
</evidence>
<dbReference type="PROSITE" id="PS51722">
    <property type="entry name" value="G_TR_2"/>
    <property type="match status" value="1"/>
</dbReference>
<accession>A0A7W9SEU7</accession>
<dbReference type="GO" id="GO:0003723">
    <property type="term" value="F:RNA binding"/>
    <property type="evidence" value="ECO:0007669"/>
    <property type="project" value="InterPro"/>
</dbReference>
<dbReference type="Pfam" id="PF09107">
    <property type="entry name" value="WHD_3rd_SelB"/>
    <property type="match status" value="1"/>
</dbReference>
<dbReference type="GO" id="GO:0003924">
    <property type="term" value="F:GTPase activity"/>
    <property type="evidence" value="ECO:0007669"/>
    <property type="project" value="InterPro"/>
</dbReference>
<dbReference type="PRINTS" id="PR00315">
    <property type="entry name" value="ELONGATNFCT"/>
</dbReference>
<dbReference type="InterPro" id="IPR015191">
    <property type="entry name" value="SelB_WHD4"/>
</dbReference>
<dbReference type="InterPro" id="IPR057335">
    <property type="entry name" value="Beta-barrel_SelB"/>
</dbReference>
<dbReference type="Pfam" id="PF03144">
    <property type="entry name" value="GTP_EFTU_D2"/>
    <property type="match status" value="1"/>
</dbReference>
<dbReference type="PROSITE" id="PS00301">
    <property type="entry name" value="G_TR_1"/>
    <property type="match status" value="1"/>
</dbReference>
<dbReference type="EMBL" id="JACHHH010000003">
    <property type="protein sequence ID" value="MBB6040868.1"/>
    <property type="molecule type" value="Genomic_DNA"/>
</dbReference>
<evidence type="ECO:0000256" key="4">
    <source>
        <dbReference type="ARBA" id="ARBA00022741"/>
    </source>
</evidence>